<feature type="region of interest" description="Disordered" evidence="1">
    <location>
        <begin position="208"/>
        <end position="283"/>
    </location>
</feature>
<name>A0ABQ4Y1Y9_9ASTR</name>
<protein>
    <submittedName>
        <fullName evidence="2">Uncharacterized protein</fullName>
    </submittedName>
</protein>
<dbReference type="EMBL" id="BQNB010009974">
    <property type="protein sequence ID" value="GJS71013.1"/>
    <property type="molecule type" value="Genomic_DNA"/>
</dbReference>
<evidence type="ECO:0000313" key="3">
    <source>
        <dbReference type="Proteomes" id="UP001151760"/>
    </source>
</evidence>
<feature type="compositionally biased region" description="Polar residues" evidence="1">
    <location>
        <begin position="230"/>
        <end position="241"/>
    </location>
</feature>
<accession>A0ABQ4Y1Y9</accession>
<organism evidence="2 3">
    <name type="scientific">Tanacetum coccineum</name>
    <dbReference type="NCBI Taxonomy" id="301880"/>
    <lineage>
        <taxon>Eukaryota</taxon>
        <taxon>Viridiplantae</taxon>
        <taxon>Streptophyta</taxon>
        <taxon>Embryophyta</taxon>
        <taxon>Tracheophyta</taxon>
        <taxon>Spermatophyta</taxon>
        <taxon>Magnoliopsida</taxon>
        <taxon>eudicotyledons</taxon>
        <taxon>Gunneridae</taxon>
        <taxon>Pentapetalae</taxon>
        <taxon>asterids</taxon>
        <taxon>campanulids</taxon>
        <taxon>Asterales</taxon>
        <taxon>Asteraceae</taxon>
        <taxon>Asteroideae</taxon>
        <taxon>Anthemideae</taxon>
        <taxon>Anthemidinae</taxon>
        <taxon>Tanacetum</taxon>
    </lineage>
</organism>
<reference evidence="2" key="1">
    <citation type="journal article" date="2022" name="Int. J. Mol. Sci.">
        <title>Draft Genome of Tanacetum Coccineum: Genomic Comparison of Closely Related Tanacetum-Family Plants.</title>
        <authorList>
            <person name="Yamashiro T."/>
            <person name="Shiraishi A."/>
            <person name="Nakayama K."/>
            <person name="Satake H."/>
        </authorList>
    </citation>
    <scope>NUCLEOTIDE SEQUENCE</scope>
</reference>
<feature type="compositionally biased region" description="Polar residues" evidence="1">
    <location>
        <begin position="297"/>
        <end position="307"/>
    </location>
</feature>
<comment type="caution">
    <text evidence="2">The sequence shown here is derived from an EMBL/GenBank/DDBJ whole genome shotgun (WGS) entry which is preliminary data.</text>
</comment>
<gene>
    <name evidence="2" type="ORF">Tco_0703854</name>
</gene>
<proteinExistence type="predicted"/>
<feature type="region of interest" description="Disordered" evidence="1">
    <location>
        <begin position="297"/>
        <end position="318"/>
    </location>
</feature>
<sequence length="318" mass="34576">MKHEPSFALEIVDDGLGPNVLGKGNDGSNGVVWDEVVMGQNVEKVRALGANGVAKGSTLGVVWFEVGGGMVVEEALEQALCLFEFWGFSSFNGRKLVHVVNRIESVMRPFALGLEREDSFVGERDHDMVHKLKVIGQRASNQGGLREEEDRVGVRIQCIKRDENGHSEVYTNTFTRKFGAFKQAASFKKPLASEVPLTSHMLKVAKLSEEPEQSLLPPSGEVNAEESADKSQSGTNVQPLSQPKAPTAMKSKKQKIPSSTQPKVSKDSREMNPPTTTHLQATEELVVTVVPIQSLEASVTAEVQDNQPKAADTTEATI</sequence>
<dbReference type="Proteomes" id="UP001151760">
    <property type="component" value="Unassembled WGS sequence"/>
</dbReference>
<evidence type="ECO:0000313" key="2">
    <source>
        <dbReference type="EMBL" id="GJS71013.1"/>
    </source>
</evidence>
<reference evidence="2" key="2">
    <citation type="submission" date="2022-01" db="EMBL/GenBank/DDBJ databases">
        <authorList>
            <person name="Yamashiro T."/>
            <person name="Shiraishi A."/>
            <person name="Satake H."/>
            <person name="Nakayama K."/>
        </authorList>
    </citation>
    <scope>NUCLEOTIDE SEQUENCE</scope>
</reference>
<evidence type="ECO:0000256" key="1">
    <source>
        <dbReference type="SAM" id="MobiDB-lite"/>
    </source>
</evidence>
<keyword evidence="3" id="KW-1185">Reference proteome</keyword>